<evidence type="ECO:0000313" key="3">
    <source>
        <dbReference type="EMBL" id="SCZ80369.1"/>
    </source>
</evidence>
<dbReference type="InterPro" id="IPR038109">
    <property type="entry name" value="DNA_bind_recomb_sf"/>
</dbReference>
<feature type="domain" description="Resolvase/invertase-type recombinase catalytic" evidence="1">
    <location>
        <begin position="26"/>
        <end position="174"/>
    </location>
</feature>
<keyword evidence="4" id="KW-1185">Reference proteome</keyword>
<evidence type="ECO:0000313" key="4">
    <source>
        <dbReference type="Proteomes" id="UP000199208"/>
    </source>
</evidence>
<sequence>MPKKISVLYPLQSIAGPTDYKKKTIRVVAYCRVSTGSEVQLVSYRAQVKYYESYIRERPEYIFSGIYADEGISGTDLNKRDEFKQMMQDARDRKFDMIITKSLSRFGRNTLDCLNCLRELKSLGIDVFFESENFRLLGTNSELLISLMSAFHQAESENLSENIKWGLHKKYAAGHIRSIPSGKFLGYDKDKHGDLVINEDQAELVKRIYQEFLDGYSPYHIAKRFTNESLLMAYGGKQWCVSHITKVLKNEKFKGDTMFQKTFNTCYLTKKRAKNKGELNKYYLENSHPAIIDKETWELVQMEFARRDEFLKAHNFKNYHSQGLNPFENKIFCGTCGSAFCRYESKRVGEDNRPYLRCKSFNGRKWTDIEGRMFTPKPLHRKSREAYNINRRKDPLPRQMYCTDIQIDVDSPETAFITAWNYMVENKVSFEDEWKSIVEWGDKLLAYRAKELMRLVEEVGLIEEAAYELVIKTLSHMEVGVDGEINVIFFSGIGLEVVTK</sequence>
<dbReference type="PROSITE" id="PS51736">
    <property type="entry name" value="RECOMBINASES_3"/>
    <property type="match status" value="1"/>
</dbReference>
<dbReference type="SMART" id="SM00857">
    <property type="entry name" value="Resolvase"/>
    <property type="match status" value="1"/>
</dbReference>
<evidence type="ECO:0000259" key="1">
    <source>
        <dbReference type="PROSITE" id="PS51736"/>
    </source>
</evidence>
<dbReference type="CDD" id="cd00338">
    <property type="entry name" value="Ser_Recombinase"/>
    <property type="match status" value="1"/>
</dbReference>
<dbReference type="AlphaFoldDB" id="A0A1G5S4A5"/>
<dbReference type="PANTHER" id="PTHR30461">
    <property type="entry name" value="DNA-INVERTASE FROM LAMBDOID PROPHAGE"/>
    <property type="match status" value="1"/>
</dbReference>
<gene>
    <name evidence="3" type="ORF">SAMN03080599_02226</name>
</gene>
<dbReference type="Pfam" id="PF07508">
    <property type="entry name" value="Recombinase"/>
    <property type="match status" value="1"/>
</dbReference>
<organism evidence="3 4">
    <name type="scientific">Acidaminobacter hydrogenoformans DSM 2784</name>
    <dbReference type="NCBI Taxonomy" id="1120920"/>
    <lineage>
        <taxon>Bacteria</taxon>
        <taxon>Bacillati</taxon>
        <taxon>Bacillota</taxon>
        <taxon>Clostridia</taxon>
        <taxon>Peptostreptococcales</taxon>
        <taxon>Acidaminobacteraceae</taxon>
        <taxon>Acidaminobacter</taxon>
    </lineage>
</organism>
<dbReference type="InterPro" id="IPR006119">
    <property type="entry name" value="Resolv_N"/>
</dbReference>
<feature type="domain" description="Recombinase" evidence="2">
    <location>
        <begin position="184"/>
        <end position="310"/>
    </location>
</feature>
<dbReference type="PANTHER" id="PTHR30461:SF23">
    <property type="entry name" value="DNA RECOMBINASE-RELATED"/>
    <property type="match status" value="1"/>
</dbReference>
<dbReference type="InterPro" id="IPR036162">
    <property type="entry name" value="Resolvase-like_N_sf"/>
</dbReference>
<dbReference type="Gene3D" id="3.90.1750.20">
    <property type="entry name" value="Putative Large Serine Recombinase, Chain B, Domain 2"/>
    <property type="match status" value="1"/>
</dbReference>
<dbReference type="GO" id="GO:0000150">
    <property type="term" value="F:DNA strand exchange activity"/>
    <property type="evidence" value="ECO:0007669"/>
    <property type="project" value="InterPro"/>
</dbReference>
<accession>A0A1G5S4A5</accession>
<protein>
    <submittedName>
        <fullName evidence="3">Site-specific DNA recombinase</fullName>
    </submittedName>
</protein>
<dbReference type="STRING" id="1120920.SAMN03080599_02226"/>
<dbReference type="Pfam" id="PF00239">
    <property type="entry name" value="Resolvase"/>
    <property type="match status" value="1"/>
</dbReference>
<dbReference type="PROSITE" id="PS51737">
    <property type="entry name" value="RECOMBINASE_DNA_BIND"/>
    <property type="match status" value="1"/>
</dbReference>
<reference evidence="3 4" key="1">
    <citation type="submission" date="2016-10" db="EMBL/GenBank/DDBJ databases">
        <authorList>
            <person name="de Groot N.N."/>
        </authorList>
    </citation>
    <scope>NUCLEOTIDE SEQUENCE [LARGE SCALE GENOMIC DNA]</scope>
    <source>
        <strain evidence="3 4">DSM 2784</strain>
    </source>
</reference>
<dbReference type="EMBL" id="FMWL01000012">
    <property type="protein sequence ID" value="SCZ80369.1"/>
    <property type="molecule type" value="Genomic_DNA"/>
</dbReference>
<dbReference type="InterPro" id="IPR011109">
    <property type="entry name" value="DNA_bind_recombinase_dom"/>
</dbReference>
<dbReference type="Gene3D" id="3.40.50.1390">
    <property type="entry name" value="Resolvase, N-terminal catalytic domain"/>
    <property type="match status" value="1"/>
</dbReference>
<dbReference type="SUPFAM" id="SSF53041">
    <property type="entry name" value="Resolvase-like"/>
    <property type="match status" value="1"/>
</dbReference>
<evidence type="ECO:0000259" key="2">
    <source>
        <dbReference type="PROSITE" id="PS51737"/>
    </source>
</evidence>
<proteinExistence type="predicted"/>
<dbReference type="GO" id="GO:0003677">
    <property type="term" value="F:DNA binding"/>
    <property type="evidence" value="ECO:0007669"/>
    <property type="project" value="InterPro"/>
</dbReference>
<name>A0A1G5S4A5_9FIRM</name>
<dbReference type="InterPro" id="IPR050639">
    <property type="entry name" value="SSR_resolvase"/>
</dbReference>
<dbReference type="Proteomes" id="UP000199208">
    <property type="component" value="Unassembled WGS sequence"/>
</dbReference>